<accession>A0A9D3QGS7</accession>
<name>A0A9D3QGS7_MEGAT</name>
<evidence type="ECO:0000313" key="3">
    <source>
        <dbReference type="Proteomes" id="UP001046870"/>
    </source>
</evidence>
<sequence length="102" mass="11700">MCKIADCLKNRNPYHTNFSMDIAGILYKELCSRLKLQERCVEEQSDLVNSSSELAKNEPNEARKALREAANRREKGLQALKHTLDPVEYESISFTLSKHNMS</sequence>
<dbReference type="EMBL" id="JAFDVH010000002">
    <property type="protein sequence ID" value="KAG7488305.1"/>
    <property type="molecule type" value="Genomic_DNA"/>
</dbReference>
<proteinExistence type="predicted"/>
<evidence type="ECO:0000313" key="2">
    <source>
        <dbReference type="EMBL" id="KAG7488305.1"/>
    </source>
</evidence>
<comment type="caution">
    <text evidence="2">The sequence shown here is derived from an EMBL/GenBank/DDBJ whole genome shotgun (WGS) entry which is preliminary data.</text>
</comment>
<dbReference type="AlphaFoldDB" id="A0A9D3QGS7"/>
<protein>
    <submittedName>
        <fullName evidence="2">Uncharacterized protein</fullName>
    </submittedName>
</protein>
<evidence type="ECO:0000256" key="1">
    <source>
        <dbReference type="SAM" id="MobiDB-lite"/>
    </source>
</evidence>
<gene>
    <name evidence="2" type="ORF">MATL_G00033410</name>
</gene>
<dbReference type="Proteomes" id="UP001046870">
    <property type="component" value="Chromosome 2"/>
</dbReference>
<keyword evidence="3" id="KW-1185">Reference proteome</keyword>
<feature type="region of interest" description="Disordered" evidence="1">
    <location>
        <begin position="47"/>
        <end position="70"/>
    </location>
</feature>
<reference evidence="2" key="1">
    <citation type="submission" date="2021-01" db="EMBL/GenBank/DDBJ databases">
        <authorList>
            <person name="Zahm M."/>
            <person name="Roques C."/>
            <person name="Cabau C."/>
            <person name="Klopp C."/>
            <person name="Donnadieu C."/>
            <person name="Jouanno E."/>
            <person name="Lampietro C."/>
            <person name="Louis A."/>
            <person name="Herpin A."/>
            <person name="Echchiki A."/>
            <person name="Berthelot C."/>
            <person name="Parey E."/>
            <person name="Roest-Crollius H."/>
            <person name="Braasch I."/>
            <person name="Postlethwait J."/>
            <person name="Bobe J."/>
            <person name="Montfort J."/>
            <person name="Bouchez O."/>
            <person name="Begum T."/>
            <person name="Mejri S."/>
            <person name="Adams A."/>
            <person name="Chen W.-J."/>
            <person name="Guiguen Y."/>
        </authorList>
    </citation>
    <scope>NUCLEOTIDE SEQUENCE</scope>
    <source>
        <strain evidence="2">YG-15Mar2019-1</strain>
        <tissue evidence="2">Brain</tissue>
    </source>
</reference>
<dbReference type="OrthoDB" id="5985551at2759"/>
<feature type="compositionally biased region" description="Basic and acidic residues" evidence="1">
    <location>
        <begin position="55"/>
        <end position="70"/>
    </location>
</feature>
<organism evidence="2 3">
    <name type="scientific">Megalops atlanticus</name>
    <name type="common">Tarpon</name>
    <name type="synonym">Clupea gigantea</name>
    <dbReference type="NCBI Taxonomy" id="7932"/>
    <lineage>
        <taxon>Eukaryota</taxon>
        <taxon>Metazoa</taxon>
        <taxon>Chordata</taxon>
        <taxon>Craniata</taxon>
        <taxon>Vertebrata</taxon>
        <taxon>Euteleostomi</taxon>
        <taxon>Actinopterygii</taxon>
        <taxon>Neopterygii</taxon>
        <taxon>Teleostei</taxon>
        <taxon>Elopiformes</taxon>
        <taxon>Megalopidae</taxon>
        <taxon>Megalops</taxon>
    </lineage>
</organism>